<keyword evidence="7 11" id="KW-0472">Membrane</keyword>
<dbReference type="Gene3D" id="2.60.40.790">
    <property type="match status" value="1"/>
</dbReference>
<name>A0A6A1WJK9_9ROSI</name>
<comment type="caution">
    <text evidence="13">The sequence shown here is derived from an EMBL/GenBank/DDBJ whole genome shotgun (WGS) entry which is preliminary data.</text>
</comment>
<evidence type="ECO:0000256" key="1">
    <source>
        <dbReference type="ARBA" id="ARBA00004162"/>
    </source>
</evidence>
<evidence type="ECO:0000313" key="14">
    <source>
        <dbReference type="Proteomes" id="UP000516437"/>
    </source>
</evidence>
<sequence>MPMWRIFLTHPVGEDSEPKLERNEGGAADHSTILRMPIWRNILPWWSNRPMDEDFQPKSERNEGAAADTIVIHLPAGFVKERVRITYIDSTRMIRAQGERSLGNNRWSRFNQTYSVPENCDADKIQSKFEQGILTITMPKKIVEQVVTAPEEAKSTQEVPRTDLPLPPPPPAPLEELPPERPTSTYEVEKQREEKLPQPQIPIGVTTVTKVLQNATEDTPPEASTSTAPEYERRRVVEIGQSKRQPAEATTEEAQKGLHIALPKAASTIDVQKPIDKTSMKSTSEDPGATYTLVGTSGPEHPRATYTAIEYERRRVVEIGQPRHPPEATQKSKRLNEEERQMLVNVGAAVLVIVAIGACVYYSRRSSGSVQAED</sequence>
<dbReference type="PROSITE" id="PS01031">
    <property type="entry name" value="SHSP"/>
    <property type="match status" value="1"/>
</dbReference>
<comment type="similarity">
    <text evidence="8 9">Belongs to the small heat shock protein (HSP20) family.</text>
</comment>
<keyword evidence="14" id="KW-1185">Reference proteome</keyword>
<dbReference type="PANTHER" id="PTHR43670:SF121">
    <property type="entry name" value="PROTEIN RESTRICTED TEV MOVEMENT 2"/>
    <property type="match status" value="1"/>
</dbReference>
<evidence type="ECO:0000256" key="5">
    <source>
        <dbReference type="ARBA" id="ARBA00022821"/>
    </source>
</evidence>
<evidence type="ECO:0000259" key="12">
    <source>
        <dbReference type="PROSITE" id="PS01031"/>
    </source>
</evidence>
<dbReference type="Proteomes" id="UP000516437">
    <property type="component" value="Chromosome 1"/>
</dbReference>
<dbReference type="Pfam" id="PF00011">
    <property type="entry name" value="HSP20"/>
    <property type="match status" value="1"/>
</dbReference>
<dbReference type="CDD" id="cd06464">
    <property type="entry name" value="ACD_sHsps-like"/>
    <property type="match status" value="1"/>
</dbReference>
<feature type="domain" description="SHSP" evidence="12">
    <location>
        <begin position="50"/>
        <end position="162"/>
    </location>
</feature>
<evidence type="ECO:0000313" key="13">
    <source>
        <dbReference type="EMBL" id="KAB1225472.1"/>
    </source>
</evidence>
<keyword evidence="6 11" id="KW-1133">Transmembrane helix</keyword>
<evidence type="ECO:0000256" key="2">
    <source>
        <dbReference type="ARBA" id="ARBA00022475"/>
    </source>
</evidence>
<evidence type="ECO:0000256" key="9">
    <source>
        <dbReference type="RuleBase" id="RU003616"/>
    </source>
</evidence>
<dbReference type="OrthoDB" id="1431247at2759"/>
<proteinExistence type="inferred from homology"/>
<gene>
    <name evidence="13" type="ORF">CJ030_MR1G019354</name>
</gene>
<comment type="subcellular location">
    <subcellularLocation>
        <location evidence="1">Cell membrane</location>
        <topology evidence="1">Single-pass membrane protein</topology>
    </subcellularLocation>
</comment>
<organism evidence="13 14">
    <name type="scientific">Morella rubra</name>
    <name type="common">Chinese bayberry</name>
    <dbReference type="NCBI Taxonomy" id="262757"/>
    <lineage>
        <taxon>Eukaryota</taxon>
        <taxon>Viridiplantae</taxon>
        <taxon>Streptophyta</taxon>
        <taxon>Embryophyta</taxon>
        <taxon>Tracheophyta</taxon>
        <taxon>Spermatophyta</taxon>
        <taxon>Magnoliopsida</taxon>
        <taxon>eudicotyledons</taxon>
        <taxon>Gunneridae</taxon>
        <taxon>Pentapetalae</taxon>
        <taxon>rosids</taxon>
        <taxon>fabids</taxon>
        <taxon>Fagales</taxon>
        <taxon>Myricaceae</taxon>
        <taxon>Morella</taxon>
    </lineage>
</organism>
<dbReference type="GO" id="GO:0006952">
    <property type="term" value="P:defense response"/>
    <property type="evidence" value="ECO:0007669"/>
    <property type="project" value="UniProtKB-KW"/>
</dbReference>
<protein>
    <submittedName>
        <fullName evidence="13">Protein RESTRICTED TEV MOVEMENT 2</fullName>
    </submittedName>
</protein>
<keyword evidence="3 11" id="KW-0812">Transmembrane</keyword>
<evidence type="ECO:0000256" key="8">
    <source>
        <dbReference type="PROSITE-ProRule" id="PRU00285"/>
    </source>
</evidence>
<keyword evidence="5" id="KW-0611">Plant defense</keyword>
<evidence type="ECO:0000256" key="7">
    <source>
        <dbReference type="ARBA" id="ARBA00023136"/>
    </source>
</evidence>
<evidence type="ECO:0000256" key="11">
    <source>
        <dbReference type="SAM" id="Phobius"/>
    </source>
</evidence>
<dbReference type="SUPFAM" id="SSF49764">
    <property type="entry name" value="HSP20-like chaperones"/>
    <property type="match status" value="1"/>
</dbReference>
<keyword evidence="2" id="KW-1003">Cell membrane</keyword>
<dbReference type="InterPro" id="IPR008978">
    <property type="entry name" value="HSP20-like_chaperone"/>
</dbReference>
<evidence type="ECO:0000256" key="3">
    <source>
        <dbReference type="ARBA" id="ARBA00022692"/>
    </source>
</evidence>
<feature type="region of interest" description="Disordered" evidence="10">
    <location>
        <begin position="151"/>
        <end position="195"/>
    </location>
</feature>
<dbReference type="GO" id="GO:0034605">
    <property type="term" value="P:cellular response to heat"/>
    <property type="evidence" value="ECO:0007669"/>
    <property type="project" value="TreeGrafter"/>
</dbReference>
<keyword evidence="4" id="KW-0677">Repeat</keyword>
<accession>A0A6A1WJK9</accession>
<dbReference type="InterPro" id="IPR002068">
    <property type="entry name" value="A-crystallin/Hsp20_dom"/>
</dbReference>
<evidence type="ECO:0000256" key="10">
    <source>
        <dbReference type="SAM" id="MobiDB-lite"/>
    </source>
</evidence>
<evidence type="ECO:0000256" key="4">
    <source>
        <dbReference type="ARBA" id="ARBA00022737"/>
    </source>
</evidence>
<dbReference type="EMBL" id="RXIC02000019">
    <property type="protein sequence ID" value="KAB1225472.1"/>
    <property type="molecule type" value="Genomic_DNA"/>
</dbReference>
<feature type="transmembrane region" description="Helical" evidence="11">
    <location>
        <begin position="342"/>
        <end position="362"/>
    </location>
</feature>
<dbReference type="PANTHER" id="PTHR43670">
    <property type="entry name" value="HEAT SHOCK PROTEIN 26"/>
    <property type="match status" value="1"/>
</dbReference>
<evidence type="ECO:0000256" key="6">
    <source>
        <dbReference type="ARBA" id="ARBA00022989"/>
    </source>
</evidence>
<dbReference type="GO" id="GO:0005886">
    <property type="term" value="C:plasma membrane"/>
    <property type="evidence" value="ECO:0007669"/>
    <property type="project" value="UniProtKB-SubCell"/>
</dbReference>
<dbReference type="AlphaFoldDB" id="A0A6A1WJK9"/>
<reference evidence="13 14" key="1">
    <citation type="journal article" date="2019" name="Plant Biotechnol. J.">
        <title>The red bayberry genome and genetic basis of sex determination.</title>
        <authorList>
            <person name="Jia H.M."/>
            <person name="Jia H.J."/>
            <person name="Cai Q.L."/>
            <person name="Wang Y."/>
            <person name="Zhao H.B."/>
            <person name="Yang W.F."/>
            <person name="Wang G.Y."/>
            <person name="Li Y.H."/>
            <person name="Zhan D.L."/>
            <person name="Shen Y.T."/>
            <person name="Niu Q.F."/>
            <person name="Chang L."/>
            <person name="Qiu J."/>
            <person name="Zhao L."/>
            <person name="Xie H.B."/>
            <person name="Fu W.Y."/>
            <person name="Jin J."/>
            <person name="Li X.W."/>
            <person name="Jiao Y."/>
            <person name="Zhou C.C."/>
            <person name="Tu T."/>
            <person name="Chai C.Y."/>
            <person name="Gao J.L."/>
            <person name="Fan L.J."/>
            <person name="van de Weg E."/>
            <person name="Wang J.Y."/>
            <person name="Gao Z.S."/>
        </authorList>
    </citation>
    <scope>NUCLEOTIDE SEQUENCE [LARGE SCALE GENOMIC DNA]</scope>
    <source>
        <tissue evidence="13">Leaves</tissue>
    </source>
</reference>